<dbReference type="GO" id="GO:0005576">
    <property type="term" value="C:extracellular region"/>
    <property type="evidence" value="ECO:0007669"/>
    <property type="project" value="InterPro"/>
</dbReference>
<evidence type="ECO:0000256" key="1">
    <source>
        <dbReference type="ARBA" id="ARBA00009034"/>
    </source>
</evidence>
<evidence type="ECO:0000259" key="4">
    <source>
        <dbReference type="SMART" id="SM00078"/>
    </source>
</evidence>
<dbReference type="InterPro" id="IPR016179">
    <property type="entry name" value="Insulin-like"/>
</dbReference>
<dbReference type="AlphaFoldDB" id="A0A0K0D5R9"/>
<name>A0A0K0D5R9_ANGCA</name>
<dbReference type="Gene3D" id="1.10.100.10">
    <property type="entry name" value="Insulin-like"/>
    <property type="match status" value="1"/>
</dbReference>
<protein>
    <submittedName>
        <fullName evidence="6">IlGF domain-containing protein</fullName>
    </submittedName>
</protein>
<evidence type="ECO:0000313" key="5">
    <source>
        <dbReference type="Proteomes" id="UP000035642"/>
    </source>
</evidence>
<feature type="domain" description="Insulin-like" evidence="4">
    <location>
        <begin position="22"/>
        <end position="83"/>
    </location>
</feature>
<dbReference type="WBParaSite" id="ACAC_0000541401-mRNA-1">
    <property type="protein sequence ID" value="ACAC_0000541401-mRNA-1"/>
    <property type="gene ID" value="ACAC_0000541401"/>
</dbReference>
<dbReference type="SMART" id="SM00078">
    <property type="entry name" value="IlGF"/>
    <property type="match status" value="1"/>
</dbReference>
<keyword evidence="2 3" id="KW-0732">Signal</keyword>
<feature type="chain" id="PRO_5005326733" evidence="3">
    <location>
        <begin position="20"/>
        <end position="115"/>
    </location>
</feature>
<dbReference type="Proteomes" id="UP000035642">
    <property type="component" value="Unassembled WGS sequence"/>
</dbReference>
<sequence length="115" mass="13191">MRLFVTILVVFSFVREVEGRLIRMCGKRLAYIMDKMCTRTGETTPCFQGLDEFDDLSASARTKGIAQSCCVERCEYELLNRYCCSDKEADAFYKIVKRTNQGDPQPNDDGVDHKQ</sequence>
<accession>A0A0K0D5R9</accession>
<reference evidence="6" key="2">
    <citation type="submission" date="2017-02" db="UniProtKB">
        <authorList>
            <consortium name="WormBaseParasite"/>
        </authorList>
    </citation>
    <scope>IDENTIFICATION</scope>
</reference>
<dbReference type="GO" id="GO:0005179">
    <property type="term" value="F:hormone activity"/>
    <property type="evidence" value="ECO:0007669"/>
    <property type="project" value="InterPro"/>
</dbReference>
<dbReference type="InterPro" id="IPR022353">
    <property type="entry name" value="Insulin_CS"/>
</dbReference>
<dbReference type="PROSITE" id="PS00262">
    <property type="entry name" value="INSULIN"/>
    <property type="match status" value="1"/>
</dbReference>
<keyword evidence="5" id="KW-1185">Reference proteome</keyword>
<dbReference type="SUPFAM" id="SSF56994">
    <property type="entry name" value="Insulin-like"/>
    <property type="match status" value="1"/>
</dbReference>
<comment type="similarity">
    <text evidence="1">Belongs to the insulin family.</text>
</comment>
<proteinExistence type="inferred from homology"/>
<evidence type="ECO:0000256" key="3">
    <source>
        <dbReference type="SAM" id="SignalP"/>
    </source>
</evidence>
<evidence type="ECO:0000256" key="2">
    <source>
        <dbReference type="ARBA" id="ARBA00022729"/>
    </source>
</evidence>
<feature type="signal peptide" evidence="3">
    <location>
        <begin position="1"/>
        <end position="19"/>
    </location>
</feature>
<dbReference type="InterPro" id="IPR036438">
    <property type="entry name" value="Insulin-like_sf"/>
</dbReference>
<evidence type="ECO:0000313" key="6">
    <source>
        <dbReference type="WBParaSite" id="ACAC_0000541401-mRNA-1"/>
    </source>
</evidence>
<reference evidence="5" key="1">
    <citation type="submission" date="2012-09" db="EMBL/GenBank/DDBJ databases">
        <authorList>
            <person name="Martin A.A."/>
        </authorList>
    </citation>
    <scope>NUCLEOTIDE SEQUENCE</scope>
</reference>
<organism evidence="5 6">
    <name type="scientific">Angiostrongylus cantonensis</name>
    <name type="common">Rat lungworm</name>
    <dbReference type="NCBI Taxonomy" id="6313"/>
    <lineage>
        <taxon>Eukaryota</taxon>
        <taxon>Metazoa</taxon>
        <taxon>Ecdysozoa</taxon>
        <taxon>Nematoda</taxon>
        <taxon>Chromadorea</taxon>
        <taxon>Rhabditida</taxon>
        <taxon>Rhabditina</taxon>
        <taxon>Rhabditomorpha</taxon>
        <taxon>Strongyloidea</taxon>
        <taxon>Metastrongylidae</taxon>
        <taxon>Angiostrongylus</taxon>
    </lineage>
</organism>